<dbReference type="AlphaFoldDB" id="A0A233SU32"/>
<proteinExistence type="predicted"/>
<keyword evidence="3" id="KW-1185">Reference proteome</keyword>
<dbReference type="Proteomes" id="UP000215483">
    <property type="component" value="Unassembled WGS sequence"/>
</dbReference>
<organism evidence="2 3">
    <name type="scientific">Streptomyces diastatochromogenes</name>
    <dbReference type="NCBI Taxonomy" id="42236"/>
    <lineage>
        <taxon>Bacteria</taxon>
        <taxon>Bacillati</taxon>
        <taxon>Actinomycetota</taxon>
        <taxon>Actinomycetes</taxon>
        <taxon>Kitasatosporales</taxon>
        <taxon>Streptomycetaceae</taxon>
        <taxon>Streptomyces</taxon>
    </lineage>
</organism>
<feature type="compositionally biased region" description="Polar residues" evidence="1">
    <location>
        <begin position="42"/>
        <end position="51"/>
    </location>
</feature>
<reference evidence="2 3" key="1">
    <citation type="submission" date="2016-07" db="EMBL/GenBank/DDBJ databases">
        <title>Draft genome of Streptomyces diastatochromogenes.</title>
        <authorList>
            <person name="Podduturi R."/>
            <person name="Lukassen M.B."/>
            <person name="Clausen N."/>
            <person name="Nielsen J.L."/>
            <person name="Jorgensen N.O."/>
        </authorList>
    </citation>
    <scope>NUCLEOTIDE SEQUENCE [LARGE SCALE GENOMIC DNA]</scope>
    <source>
        <strain evidence="2 3">DSM 40608</strain>
    </source>
</reference>
<evidence type="ECO:0000313" key="3">
    <source>
        <dbReference type="Proteomes" id="UP000215483"/>
    </source>
</evidence>
<dbReference type="EMBL" id="MCGQ01000006">
    <property type="protein sequence ID" value="OXY99132.1"/>
    <property type="molecule type" value="Genomic_DNA"/>
</dbReference>
<evidence type="ECO:0000313" key="2">
    <source>
        <dbReference type="EMBL" id="OXY99132.1"/>
    </source>
</evidence>
<sequence>MRAHNEPPIGEFCQGLDDQSFLPAARMPRFPVDSPQRGGCTGEQSLSSGDTGRSVRLIRETQHVMQMLPYGTCMGGHSIRILRRQRPLGQREQDLQDIAHRCSIRGKHGSVNSSIDEFGDLFPVTDFGSSG</sequence>
<feature type="region of interest" description="Disordered" evidence="1">
    <location>
        <begin position="30"/>
        <end position="52"/>
    </location>
</feature>
<comment type="caution">
    <text evidence="2">The sequence shown here is derived from an EMBL/GenBank/DDBJ whole genome shotgun (WGS) entry which is preliminary data.</text>
</comment>
<protein>
    <submittedName>
        <fullName evidence="2">Uncharacterized protein</fullName>
    </submittedName>
</protein>
<gene>
    <name evidence="2" type="ORF">BEK98_03925</name>
</gene>
<name>A0A233SU32_STRDA</name>
<evidence type="ECO:0000256" key="1">
    <source>
        <dbReference type="SAM" id="MobiDB-lite"/>
    </source>
</evidence>
<accession>A0A233SU32</accession>